<gene>
    <name evidence="2" type="ORF">C7445_10955</name>
</gene>
<feature type="region of interest" description="Disordered" evidence="1">
    <location>
        <begin position="1"/>
        <end position="40"/>
    </location>
</feature>
<feature type="compositionally biased region" description="Basic and acidic residues" evidence="1">
    <location>
        <begin position="1"/>
        <end position="14"/>
    </location>
</feature>
<sequence>MSKGKERERREKTQDMTIALTGSESGQKDKRFTEPTDSTVKAMDGIWREQENRTHQQSCLSIPVRQPSERVRDFFLPHAPNVIARPHAIGDVGTAIDQEIAHRLVV</sequence>
<protein>
    <submittedName>
        <fullName evidence="2">Uncharacterized protein</fullName>
    </submittedName>
</protein>
<keyword evidence="3" id="KW-1185">Reference proteome</keyword>
<proteinExistence type="predicted"/>
<evidence type="ECO:0000256" key="1">
    <source>
        <dbReference type="SAM" id="MobiDB-lite"/>
    </source>
</evidence>
<dbReference type="AlphaFoldDB" id="A0A4R8LMG4"/>
<evidence type="ECO:0000313" key="2">
    <source>
        <dbReference type="EMBL" id="TDY44557.1"/>
    </source>
</evidence>
<organism evidence="2 3">
    <name type="scientific">Alicyclobacillus sacchari</name>
    <dbReference type="NCBI Taxonomy" id="392010"/>
    <lineage>
        <taxon>Bacteria</taxon>
        <taxon>Bacillati</taxon>
        <taxon>Bacillota</taxon>
        <taxon>Bacilli</taxon>
        <taxon>Bacillales</taxon>
        <taxon>Alicyclobacillaceae</taxon>
        <taxon>Alicyclobacillus</taxon>
    </lineage>
</organism>
<name>A0A4R8LMG4_9BACL</name>
<accession>A0A4R8LMG4</accession>
<dbReference type="Proteomes" id="UP000294581">
    <property type="component" value="Unassembled WGS sequence"/>
</dbReference>
<reference evidence="2 3" key="1">
    <citation type="submission" date="2019-03" db="EMBL/GenBank/DDBJ databases">
        <title>Genomic Encyclopedia of Type Strains, Phase IV (KMG-IV): sequencing the most valuable type-strain genomes for metagenomic binning, comparative biology and taxonomic classification.</title>
        <authorList>
            <person name="Goeker M."/>
        </authorList>
    </citation>
    <scope>NUCLEOTIDE SEQUENCE [LARGE SCALE GENOMIC DNA]</scope>
    <source>
        <strain evidence="2 3">DSM 17974</strain>
    </source>
</reference>
<dbReference type="EMBL" id="SORF01000009">
    <property type="protein sequence ID" value="TDY44557.1"/>
    <property type="molecule type" value="Genomic_DNA"/>
</dbReference>
<evidence type="ECO:0000313" key="3">
    <source>
        <dbReference type="Proteomes" id="UP000294581"/>
    </source>
</evidence>
<comment type="caution">
    <text evidence="2">The sequence shown here is derived from an EMBL/GenBank/DDBJ whole genome shotgun (WGS) entry which is preliminary data.</text>
</comment>